<sequence length="472" mass="53641">MWVKLEKPITHEQLVSKGDLTQCKPSLLGSFHADNSSEISFDSDYNLSIIDNGGNDNDSLGSPPTKKQKFEDSTPLKKFDKETLRRLILATPNGSDLIIEYDQHQFLATSNRKKLVRLIVNYLVDYKNKIKRTLSSKDKEECAAAVIELFPNLRNPHGKFGFEQFYDPTSGTGYIATGLSNSGRKPRGSKCAKTVQGNLSVAVPDGTTETVEETVNIQEAIKFMQSAVPSQREDIILRIRQTYDVRRFLYMNENFFKVFPRFLDVPELIDVEFKLLFKEITSDIFIQTYPKYIYAALNVYDVEKRDKTILDWDQETNSLICLTQLVPPTAKGKNNPNRAKTKSIIDKLLIFRPVGTPLQVKSSANSTQPKLLAVGPNKNTISQYHISIDNNCISLKVKDIVEAIDLLFKAHYVFNVKFDPDLKNFWVFIQHNFFGIPSTCTNQMIEFYSNLEAAKSKIENSLSNETSIEDLN</sequence>
<evidence type="ECO:0000313" key="3">
    <source>
        <dbReference type="Proteomes" id="UP000826195"/>
    </source>
</evidence>
<protein>
    <submittedName>
        <fullName evidence="2">Uncharacterized protein</fullName>
    </submittedName>
</protein>
<reference evidence="2 3" key="1">
    <citation type="journal article" date="2021" name="J. Hered.">
        <title>A chromosome-level genome assembly of the parasitoid wasp, Cotesia glomerata (Hymenoptera: Braconidae).</title>
        <authorList>
            <person name="Pinto B.J."/>
            <person name="Weis J.J."/>
            <person name="Gamble T."/>
            <person name="Ode P.J."/>
            <person name="Paul R."/>
            <person name="Zaspel J.M."/>
        </authorList>
    </citation>
    <scope>NUCLEOTIDE SEQUENCE [LARGE SCALE GENOMIC DNA]</scope>
    <source>
        <strain evidence="2">CgM1</strain>
    </source>
</reference>
<dbReference type="EMBL" id="JAHXZJ010000002">
    <property type="protein sequence ID" value="KAH0564077.1"/>
    <property type="molecule type" value="Genomic_DNA"/>
</dbReference>
<dbReference type="AlphaFoldDB" id="A0AAV7IM09"/>
<evidence type="ECO:0000313" key="2">
    <source>
        <dbReference type="EMBL" id="KAH0564077.1"/>
    </source>
</evidence>
<dbReference type="PANTHER" id="PTHR31025:SF29">
    <property type="entry name" value="SI:CH211-196P9.1"/>
    <property type="match status" value="1"/>
</dbReference>
<feature type="region of interest" description="Disordered" evidence="1">
    <location>
        <begin position="54"/>
        <end position="74"/>
    </location>
</feature>
<gene>
    <name evidence="2" type="ORF">KQX54_009045</name>
</gene>
<organism evidence="2 3">
    <name type="scientific">Cotesia glomerata</name>
    <name type="common">Lepidopteran parasitic wasp</name>
    <name type="synonym">Apanteles glomeratus</name>
    <dbReference type="NCBI Taxonomy" id="32391"/>
    <lineage>
        <taxon>Eukaryota</taxon>
        <taxon>Metazoa</taxon>
        <taxon>Ecdysozoa</taxon>
        <taxon>Arthropoda</taxon>
        <taxon>Hexapoda</taxon>
        <taxon>Insecta</taxon>
        <taxon>Pterygota</taxon>
        <taxon>Neoptera</taxon>
        <taxon>Endopterygota</taxon>
        <taxon>Hymenoptera</taxon>
        <taxon>Apocrita</taxon>
        <taxon>Ichneumonoidea</taxon>
        <taxon>Braconidae</taxon>
        <taxon>Microgastrinae</taxon>
        <taxon>Cotesia</taxon>
    </lineage>
</organism>
<proteinExistence type="predicted"/>
<accession>A0AAV7IM09</accession>
<comment type="caution">
    <text evidence="2">The sequence shown here is derived from an EMBL/GenBank/DDBJ whole genome shotgun (WGS) entry which is preliminary data.</text>
</comment>
<evidence type="ECO:0000256" key="1">
    <source>
        <dbReference type="SAM" id="MobiDB-lite"/>
    </source>
</evidence>
<keyword evidence="3" id="KW-1185">Reference proteome</keyword>
<dbReference type="Proteomes" id="UP000826195">
    <property type="component" value="Unassembled WGS sequence"/>
</dbReference>
<dbReference type="PANTHER" id="PTHR31025">
    <property type="entry name" value="SI:CH211-196P9.1-RELATED"/>
    <property type="match status" value="1"/>
</dbReference>
<name>A0AAV7IM09_COTGL</name>